<evidence type="ECO:0000256" key="5">
    <source>
        <dbReference type="ARBA" id="ARBA00022801"/>
    </source>
</evidence>
<feature type="transmembrane region" description="Helical" evidence="8">
    <location>
        <begin position="87"/>
        <end position="111"/>
    </location>
</feature>
<comment type="caution">
    <text evidence="9">The sequence shown here is derived from an EMBL/GenBank/DDBJ whole genome shotgun (WGS) entry which is preliminary data.</text>
</comment>
<feature type="transmembrane region" description="Helical" evidence="8">
    <location>
        <begin position="16"/>
        <end position="34"/>
    </location>
</feature>
<keyword evidence="5" id="KW-0378">Hydrolase</keyword>
<keyword evidence="7 8" id="KW-0472">Membrane</keyword>
<evidence type="ECO:0000256" key="7">
    <source>
        <dbReference type="ARBA" id="ARBA00023136"/>
    </source>
</evidence>
<sequence>MKKNPVKKYLVQFKPFLIFIGTFFAAYVLLTIIYKSYLNNFESDDVDGITLLVGSNVYWLMDLFNSDIFIQKSISDPWLEVWYNKDYVIRIVEGCNAVSVMILFISFVVAFSGKIKTTLFFILSGTLFIYILNVGRIALLAILLFHYPEKLHLLHGVLFPLIIYGLVFALWVLWVNKFSKYAK</sequence>
<evidence type="ECO:0000313" key="9">
    <source>
        <dbReference type="EMBL" id="GGE99515.1"/>
    </source>
</evidence>
<keyword evidence="3" id="KW-0645">Protease</keyword>
<evidence type="ECO:0000256" key="8">
    <source>
        <dbReference type="SAM" id="Phobius"/>
    </source>
</evidence>
<evidence type="ECO:0000256" key="4">
    <source>
        <dbReference type="ARBA" id="ARBA00022692"/>
    </source>
</evidence>
<evidence type="ECO:0000313" key="10">
    <source>
        <dbReference type="Proteomes" id="UP000655016"/>
    </source>
</evidence>
<name>A0ABQ1TP91_9FLAO</name>
<dbReference type="InterPro" id="IPR026392">
    <property type="entry name" value="Exo/Archaeosortase_dom"/>
</dbReference>
<proteinExistence type="predicted"/>
<gene>
    <name evidence="9" type="ORF">GCM10011518_06160</name>
</gene>
<feature type="transmembrane region" description="Helical" evidence="8">
    <location>
        <begin position="118"/>
        <end position="147"/>
    </location>
</feature>
<keyword evidence="10" id="KW-1185">Reference proteome</keyword>
<dbReference type="NCBIfam" id="TIGR04178">
    <property type="entry name" value="exo_archaeo"/>
    <property type="match status" value="1"/>
</dbReference>
<dbReference type="Proteomes" id="UP000655016">
    <property type="component" value="Unassembled WGS sequence"/>
</dbReference>
<evidence type="ECO:0000256" key="2">
    <source>
        <dbReference type="ARBA" id="ARBA00022475"/>
    </source>
</evidence>
<dbReference type="InterPro" id="IPR026323">
    <property type="entry name" value="Exosortase-related_prot_XrtF"/>
</dbReference>
<keyword evidence="4 8" id="KW-0812">Transmembrane</keyword>
<protein>
    <submittedName>
        <fullName evidence="9">Exosortase family protein XrtF</fullName>
    </submittedName>
</protein>
<keyword evidence="6 8" id="KW-1133">Transmembrane helix</keyword>
<evidence type="ECO:0000256" key="1">
    <source>
        <dbReference type="ARBA" id="ARBA00004651"/>
    </source>
</evidence>
<accession>A0ABQ1TP91</accession>
<comment type="subcellular location">
    <subcellularLocation>
        <location evidence="1">Cell membrane</location>
        <topology evidence="1">Multi-pass membrane protein</topology>
    </subcellularLocation>
</comment>
<dbReference type="NCBIfam" id="TIGR04128">
    <property type="entry name" value="exoso_Fjoh_1448"/>
    <property type="match status" value="1"/>
</dbReference>
<dbReference type="EMBL" id="BMKP01000001">
    <property type="protein sequence ID" value="GGE99515.1"/>
    <property type="molecule type" value="Genomic_DNA"/>
</dbReference>
<reference evidence="10" key="1">
    <citation type="journal article" date="2019" name="Int. J. Syst. Evol. Microbiol.">
        <title>The Global Catalogue of Microorganisms (GCM) 10K type strain sequencing project: providing services to taxonomists for standard genome sequencing and annotation.</title>
        <authorList>
            <consortium name="The Broad Institute Genomics Platform"/>
            <consortium name="The Broad Institute Genome Sequencing Center for Infectious Disease"/>
            <person name="Wu L."/>
            <person name="Ma J."/>
        </authorList>
    </citation>
    <scope>NUCLEOTIDE SEQUENCE [LARGE SCALE GENOMIC DNA]</scope>
    <source>
        <strain evidence="10">CGMCC 1.16060</strain>
    </source>
</reference>
<feature type="transmembrane region" description="Helical" evidence="8">
    <location>
        <begin position="153"/>
        <end position="175"/>
    </location>
</feature>
<keyword evidence="2" id="KW-1003">Cell membrane</keyword>
<organism evidence="9 10">
    <name type="scientific">Flavobacterium limi</name>
    <dbReference type="NCBI Taxonomy" id="2045105"/>
    <lineage>
        <taxon>Bacteria</taxon>
        <taxon>Pseudomonadati</taxon>
        <taxon>Bacteroidota</taxon>
        <taxon>Flavobacteriia</taxon>
        <taxon>Flavobacteriales</taxon>
        <taxon>Flavobacteriaceae</taxon>
        <taxon>Flavobacterium</taxon>
    </lineage>
</organism>
<evidence type="ECO:0000256" key="3">
    <source>
        <dbReference type="ARBA" id="ARBA00022670"/>
    </source>
</evidence>
<evidence type="ECO:0000256" key="6">
    <source>
        <dbReference type="ARBA" id="ARBA00022989"/>
    </source>
</evidence>